<keyword evidence="3" id="KW-0813">Transport</keyword>
<feature type="transmembrane region" description="Helical" evidence="8">
    <location>
        <begin position="53"/>
        <end position="72"/>
    </location>
</feature>
<name>A0A6J7EFN5_9ZZZZ</name>
<evidence type="ECO:0000256" key="6">
    <source>
        <dbReference type="ARBA" id="ARBA00022989"/>
    </source>
</evidence>
<keyword evidence="6 8" id="KW-1133">Transmembrane helix</keyword>
<reference evidence="9" key="1">
    <citation type="submission" date="2020-05" db="EMBL/GenBank/DDBJ databases">
        <authorList>
            <person name="Chiriac C."/>
            <person name="Salcher M."/>
            <person name="Ghai R."/>
            <person name="Kavagutti S V."/>
        </authorList>
    </citation>
    <scope>NUCLEOTIDE SEQUENCE</scope>
</reference>
<dbReference type="GO" id="GO:1903607">
    <property type="term" value="P:cytochrome c biosynthetic process"/>
    <property type="evidence" value="ECO:0007669"/>
    <property type="project" value="TreeGrafter"/>
</dbReference>
<dbReference type="PRINTS" id="PR01414">
    <property type="entry name" value="CCMBBIOGNSIS"/>
</dbReference>
<evidence type="ECO:0000256" key="8">
    <source>
        <dbReference type="SAM" id="Phobius"/>
    </source>
</evidence>
<protein>
    <submittedName>
        <fullName evidence="9">Unannotated protein</fullName>
    </submittedName>
</protein>
<evidence type="ECO:0000256" key="2">
    <source>
        <dbReference type="ARBA" id="ARBA00010544"/>
    </source>
</evidence>
<keyword evidence="5" id="KW-0201">Cytochrome c-type biogenesis</keyword>
<dbReference type="PANTHER" id="PTHR30070:SF1">
    <property type="entry name" value="CYTOCHROME C BIOGENESIS B-RELATED"/>
    <property type="match status" value="1"/>
</dbReference>
<evidence type="ECO:0000256" key="1">
    <source>
        <dbReference type="ARBA" id="ARBA00004141"/>
    </source>
</evidence>
<dbReference type="GO" id="GO:0017004">
    <property type="term" value="P:cytochrome complex assembly"/>
    <property type="evidence" value="ECO:0007669"/>
    <property type="project" value="UniProtKB-KW"/>
</dbReference>
<keyword evidence="7 8" id="KW-0472">Membrane</keyword>
<evidence type="ECO:0000256" key="5">
    <source>
        <dbReference type="ARBA" id="ARBA00022748"/>
    </source>
</evidence>
<feature type="transmembrane region" description="Helical" evidence="8">
    <location>
        <begin position="132"/>
        <end position="155"/>
    </location>
</feature>
<gene>
    <name evidence="9" type="ORF">UFOPK3444_01179</name>
</gene>
<dbReference type="GO" id="GO:0005886">
    <property type="term" value="C:plasma membrane"/>
    <property type="evidence" value="ECO:0007669"/>
    <property type="project" value="TreeGrafter"/>
</dbReference>
<evidence type="ECO:0000256" key="7">
    <source>
        <dbReference type="ARBA" id="ARBA00023136"/>
    </source>
</evidence>
<evidence type="ECO:0000256" key="4">
    <source>
        <dbReference type="ARBA" id="ARBA00022692"/>
    </source>
</evidence>
<feature type="transmembrane region" description="Helical" evidence="8">
    <location>
        <begin position="199"/>
        <end position="218"/>
    </location>
</feature>
<organism evidence="9">
    <name type="scientific">freshwater metagenome</name>
    <dbReference type="NCBI Taxonomy" id="449393"/>
    <lineage>
        <taxon>unclassified sequences</taxon>
        <taxon>metagenomes</taxon>
        <taxon>ecological metagenomes</taxon>
    </lineage>
</organism>
<dbReference type="GO" id="GO:0015232">
    <property type="term" value="F:heme transmembrane transporter activity"/>
    <property type="evidence" value="ECO:0007669"/>
    <property type="project" value="InterPro"/>
</dbReference>
<accession>A0A6J7EFN5</accession>
<evidence type="ECO:0000256" key="3">
    <source>
        <dbReference type="ARBA" id="ARBA00022448"/>
    </source>
</evidence>
<feature type="transmembrane region" description="Helical" evidence="8">
    <location>
        <begin position="162"/>
        <end position="187"/>
    </location>
</feature>
<proteinExistence type="inferred from homology"/>
<comment type="subcellular location">
    <subcellularLocation>
        <location evidence="1">Membrane</location>
        <topology evidence="1">Multi-pass membrane protein</topology>
    </subcellularLocation>
</comment>
<keyword evidence="4 8" id="KW-0812">Transmembrane</keyword>
<dbReference type="InterPro" id="IPR003544">
    <property type="entry name" value="Cyt_c_biogenesis_CcmB"/>
</dbReference>
<feature type="transmembrane region" description="Helical" evidence="8">
    <location>
        <begin position="21"/>
        <end position="41"/>
    </location>
</feature>
<comment type="similarity">
    <text evidence="2">Belongs to the CcmB/CycW/HelB family.</text>
</comment>
<sequence>MFRDTINLLRKDLLLEARGREVVPAMALLALSTLVVLHFALGQQSLDGKLAAGALWIAILFSATLGIGRLFVAESEDGGMDAVLLTPVDRAAILLAKVIALFTFLVMVQIVIVPAFGLLLLGPHLAPALPKLVGILLLTDAAIATVGALVGAIAVQSRLRDLLAPLLALPLLIPPLIAATHATAGILATGGPEGIPGRWPLIIALYALVFGLLGIALYDNVLDD</sequence>
<feature type="transmembrane region" description="Helical" evidence="8">
    <location>
        <begin position="93"/>
        <end position="120"/>
    </location>
</feature>
<dbReference type="Pfam" id="PF03379">
    <property type="entry name" value="CcmB"/>
    <property type="match status" value="1"/>
</dbReference>
<evidence type="ECO:0000313" key="9">
    <source>
        <dbReference type="EMBL" id="CAB4878563.1"/>
    </source>
</evidence>
<dbReference type="PANTHER" id="PTHR30070">
    <property type="entry name" value="HEME EXPORTER PROTEIN B"/>
    <property type="match status" value="1"/>
</dbReference>
<dbReference type="AlphaFoldDB" id="A0A6J7EFN5"/>
<dbReference type="EMBL" id="CAFBLU010000020">
    <property type="protein sequence ID" value="CAB4878563.1"/>
    <property type="molecule type" value="Genomic_DNA"/>
</dbReference>